<evidence type="ECO:0000256" key="3">
    <source>
        <dbReference type="ARBA" id="ARBA00022833"/>
    </source>
</evidence>
<evidence type="ECO:0000256" key="4">
    <source>
        <dbReference type="SAM" id="Coils"/>
    </source>
</evidence>
<evidence type="ECO:0000256" key="2">
    <source>
        <dbReference type="ARBA" id="ARBA00022771"/>
    </source>
</evidence>
<keyword evidence="2" id="KW-0863">Zinc-finger</keyword>
<keyword evidence="1" id="KW-0479">Metal-binding</keyword>
<keyword evidence="4" id="KW-0175">Coiled coil</keyword>
<dbReference type="GO" id="GO:0008270">
    <property type="term" value="F:zinc ion binding"/>
    <property type="evidence" value="ECO:0007669"/>
    <property type="project" value="UniProtKB-KW"/>
</dbReference>
<evidence type="ECO:0000313" key="6">
    <source>
        <dbReference type="EMBL" id="KAK7751422.1"/>
    </source>
</evidence>
<dbReference type="InterPro" id="IPR002893">
    <property type="entry name" value="Znf_MYND"/>
</dbReference>
<dbReference type="Pfam" id="PF01753">
    <property type="entry name" value="zf-MYND"/>
    <property type="match status" value="1"/>
</dbReference>
<evidence type="ECO:0000256" key="1">
    <source>
        <dbReference type="ARBA" id="ARBA00022723"/>
    </source>
</evidence>
<comment type="caution">
    <text evidence="6">The sequence shown here is derived from an EMBL/GenBank/DDBJ whole genome shotgun (WGS) entry which is preliminary data.</text>
</comment>
<dbReference type="Gene3D" id="6.10.140.2220">
    <property type="match status" value="1"/>
</dbReference>
<gene>
    <name evidence="6" type="ORF">SLS62_006678</name>
</gene>
<evidence type="ECO:0000259" key="5">
    <source>
        <dbReference type="PROSITE" id="PS01360"/>
    </source>
</evidence>
<name>A0AAN9UR38_9PEZI</name>
<keyword evidence="7" id="KW-1185">Reference proteome</keyword>
<evidence type="ECO:0000313" key="7">
    <source>
        <dbReference type="Proteomes" id="UP001320420"/>
    </source>
</evidence>
<accession>A0AAN9UR38</accession>
<organism evidence="6 7">
    <name type="scientific">Diatrype stigma</name>
    <dbReference type="NCBI Taxonomy" id="117547"/>
    <lineage>
        <taxon>Eukaryota</taxon>
        <taxon>Fungi</taxon>
        <taxon>Dikarya</taxon>
        <taxon>Ascomycota</taxon>
        <taxon>Pezizomycotina</taxon>
        <taxon>Sordariomycetes</taxon>
        <taxon>Xylariomycetidae</taxon>
        <taxon>Xylariales</taxon>
        <taxon>Diatrypaceae</taxon>
        <taxon>Diatrype</taxon>
    </lineage>
</organism>
<dbReference type="AlphaFoldDB" id="A0AAN9UR38"/>
<reference evidence="6 7" key="1">
    <citation type="submission" date="2024-02" db="EMBL/GenBank/DDBJ databases">
        <title>De novo assembly and annotation of 12 fungi associated with fruit tree decline syndrome in Ontario, Canada.</title>
        <authorList>
            <person name="Sulman M."/>
            <person name="Ellouze W."/>
            <person name="Ilyukhin E."/>
        </authorList>
    </citation>
    <scope>NUCLEOTIDE SEQUENCE [LARGE SCALE GENOMIC DNA]</scope>
    <source>
        <strain evidence="6 7">M11/M66-122</strain>
    </source>
</reference>
<protein>
    <recommendedName>
        <fullName evidence="5">MYND-type domain-containing protein</fullName>
    </recommendedName>
</protein>
<feature type="domain" description="MYND-type" evidence="5">
    <location>
        <begin position="34"/>
        <end position="73"/>
    </location>
</feature>
<dbReference type="SUPFAM" id="SSF144232">
    <property type="entry name" value="HIT/MYND zinc finger-like"/>
    <property type="match status" value="1"/>
</dbReference>
<sequence length="364" mass="41659">MDAEARAAVAEAMMAPIEGERENRLNLGLFFRNCSGPRCPLRTDLLRCGACQAVLYCGAEHQKAHRPAHKTSCGLIKQARAAFERERAALESHPGDMSTPARPLEAVPGQFWFWSGTRPYMQRYHDLLSATLNVRTGEAVEAALRYALDMLRLNRGDNQGVREQIPALYLRLGRDQDAYDFLKWYAVRATSSYDWRDTDLPFLDLKGEDALEDWLACAAERVISLSFVVAMTNLKIRLLLDLRGLQAEADRKKGQGFGYEDKMAWIREEALSDVLYGRRDVVEREDYKDLIASLQAQVAALYDRVTELNKHYWPALHHPERYSHAMPTIYSLGSPEEVIIAFRYTWYSWSECEQAIDFVKRLKA</sequence>
<dbReference type="PROSITE" id="PS01360">
    <property type="entry name" value="ZF_MYND_1"/>
    <property type="match status" value="1"/>
</dbReference>
<feature type="coiled-coil region" evidence="4">
    <location>
        <begin position="284"/>
        <end position="311"/>
    </location>
</feature>
<keyword evidence="3" id="KW-0862">Zinc</keyword>
<proteinExistence type="predicted"/>
<dbReference type="EMBL" id="JAKJXP020000050">
    <property type="protein sequence ID" value="KAK7751422.1"/>
    <property type="molecule type" value="Genomic_DNA"/>
</dbReference>
<dbReference type="Proteomes" id="UP001320420">
    <property type="component" value="Unassembled WGS sequence"/>
</dbReference>